<sequence>MSIVGGDQSETMDVQFGRRGWGFIAMLPRGAHAVKATPTHPPLPSVPALARLPRNRRRAGGPT</sequence>
<evidence type="ECO:0000256" key="1">
    <source>
        <dbReference type="SAM" id="MobiDB-lite"/>
    </source>
</evidence>
<protein>
    <submittedName>
        <fullName evidence="2">Uncharacterized protein</fullName>
    </submittedName>
</protein>
<keyword evidence="3" id="KW-1185">Reference proteome</keyword>
<dbReference type="RefSeq" id="WP_141928948.1">
    <property type="nucleotide sequence ID" value="NZ_BAABCI010000021.1"/>
</dbReference>
<dbReference type="EMBL" id="VFMO01000001">
    <property type="protein sequence ID" value="TQJ15356.1"/>
    <property type="molecule type" value="Genomic_DNA"/>
</dbReference>
<reference evidence="2 3" key="1">
    <citation type="submission" date="2019-06" db="EMBL/GenBank/DDBJ databases">
        <title>Sequencing the genomes of 1000 actinobacteria strains.</title>
        <authorList>
            <person name="Klenk H.-P."/>
        </authorList>
    </citation>
    <scope>NUCLEOTIDE SEQUENCE [LARGE SCALE GENOMIC DNA]</scope>
    <source>
        <strain evidence="2 3">DSM 19828</strain>
    </source>
</reference>
<comment type="caution">
    <text evidence="2">The sequence shown here is derived from an EMBL/GenBank/DDBJ whole genome shotgun (WGS) entry which is preliminary data.</text>
</comment>
<organism evidence="2 3">
    <name type="scientific">Yimella lutea</name>
    <dbReference type="NCBI Taxonomy" id="587872"/>
    <lineage>
        <taxon>Bacteria</taxon>
        <taxon>Bacillati</taxon>
        <taxon>Actinomycetota</taxon>
        <taxon>Actinomycetes</taxon>
        <taxon>Micrococcales</taxon>
        <taxon>Dermacoccaceae</taxon>
        <taxon>Yimella</taxon>
    </lineage>
</organism>
<accession>A0A542EJH1</accession>
<feature type="compositionally biased region" description="Basic residues" evidence="1">
    <location>
        <begin position="53"/>
        <end position="63"/>
    </location>
</feature>
<name>A0A542EJH1_9MICO</name>
<dbReference type="AlphaFoldDB" id="A0A542EJH1"/>
<proteinExistence type="predicted"/>
<feature type="region of interest" description="Disordered" evidence="1">
    <location>
        <begin position="35"/>
        <end position="63"/>
    </location>
</feature>
<gene>
    <name evidence="2" type="ORF">FB459_2902</name>
</gene>
<dbReference type="Proteomes" id="UP000320806">
    <property type="component" value="Unassembled WGS sequence"/>
</dbReference>
<evidence type="ECO:0000313" key="2">
    <source>
        <dbReference type="EMBL" id="TQJ15356.1"/>
    </source>
</evidence>
<evidence type="ECO:0000313" key="3">
    <source>
        <dbReference type="Proteomes" id="UP000320806"/>
    </source>
</evidence>